<dbReference type="SUPFAM" id="SSF48264">
    <property type="entry name" value="Cytochrome P450"/>
    <property type="match status" value="1"/>
</dbReference>
<dbReference type="STRING" id="181874.A0A409YHG9"/>
<comment type="similarity">
    <text evidence="3">Belongs to the cytochrome P450 family.</text>
</comment>
<dbReference type="InterPro" id="IPR036396">
    <property type="entry name" value="Cyt_P450_sf"/>
</dbReference>
<keyword evidence="11" id="KW-1185">Reference proteome</keyword>
<protein>
    <recommendedName>
        <fullName evidence="12">Cytochrome P450</fullName>
    </recommendedName>
</protein>
<evidence type="ECO:0008006" key="12">
    <source>
        <dbReference type="Google" id="ProtNLM"/>
    </source>
</evidence>
<dbReference type="GO" id="GO:0016705">
    <property type="term" value="F:oxidoreductase activity, acting on paired donors, with incorporation or reduction of molecular oxygen"/>
    <property type="evidence" value="ECO:0007669"/>
    <property type="project" value="InterPro"/>
</dbReference>
<evidence type="ECO:0000256" key="2">
    <source>
        <dbReference type="ARBA" id="ARBA00005179"/>
    </source>
</evidence>
<keyword evidence="4" id="KW-0349">Heme</keyword>
<evidence type="ECO:0000256" key="3">
    <source>
        <dbReference type="ARBA" id="ARBA00010617"/>
    </source>
</evidence>
<dbReference type="PANTHER" id="PTHR46300">
    <property type="entry name" value="P450, PUTATIVE (EUROFUNG)-RELATED-RELATED"/>
    <property type="match status" value="1"/>
</dbReference>
<dbReference type="EMBL" id="NHTK01001168">
    <property type="protein sequence ID" value="PPR02448.1"/>
    <property type="molecule type" value="Genomic_DNA"/>
</dbReference>
<dbReference type="Proteomes" id="UP000284842">
    <property type="component" value="Unassembled WGS sequence"/>
</dbReference>
<dbReference type="InParanoid" id="A0A409YHG9"/>
<keyword evidence="6" id="KW-0560">Oxidoreductase</keyword>
<evidence type="ECO:0000313" key="10">
    <source>
        <dbReference type="EMBL" id="PPR02448.1"/>
    </source>
</evidence>
<evidence type="ECO:0000313" key="11">
    <source>
        <dbReference type="Proteomes" id="UP000284842"/>
    </source>
</evidence>
<accession>A0A409YHG9</accession>
<dbReference type="GO" id="GO:0005506">
    <property type="term" value="F:iron ion binding"/>
    <property type="evidence" value="ECO:0007669"/>
    <property type="project" value="InterPro"/>
</dbReference>
<organism evidence="10 11">
    <name type="scientific">Panaeolus cyanescens</name>
    <dbReference type="NCBI Taxonomy" id="181874"/>
    <lineage>
        <taxon>Eukaryota</taxon>
        <taxon>Fungi</taxon>
        <taxon>Dikarya</taxon>
        <taxon>Basidiomycota</taxon>
        <taxon>Agaricomycotina</taxon>
        <taxon>Agaricomycetes</taxon>
        <taxon>Agaricomycetidae</taxon>
        <taxon>Agaricales</taxon>
        <taxon>Agaricineae</taxon>
        <taxon>Galeropsidaceae</taxon>
        <taxon>Panaeolus</taxon>
    </lineage>
</organism>
<dbReference type="InterPro" id="IPR002401">
    <property type="entry name" value="Cyt_P450_E_grp-I"/>
</dbReference>
<evidence type="ECO:0000256" key="6">
    <source>
        <dbReference type="ARBA" id="ARBA00023002"/>
    </source>
</evidence>
<dbReference type="Gene3D" id="1.10.630.10">
    <property type="entry name" value="Cytochrome P450"/>
    <property type="match status" value="1"/>
</dbReference>
<reference evidence="10 11" key="1">
    <citation type="journal article" date="2018" name="Evol. Lett.">
        <title>Horizontal gene cluster transfer increased hallucinogenic mushroom diversity.</title>
        <authorList>
            <person name="Reynolds H.T."/>
            <person name="Vijayakumar V."/>
            <person name="Gluck-Thaler E."/>
            <person name="Korotkin H.B."/>
            <person name="Matheny P.B."/>
            <person name="Slot J.C."/>
        </authorList>
    </citation>
    <scope>NUCLEOTIDE SEQUENCE [LARGE SCALE GENOMIC DNA]</scope>
    <source>
        <strain evidence="10 11">2629</strain>
    </source>
</reference>
<dbReference type="PANTHER" id="PTHR46300:SF7">
    <property type="entry name" value="P450, PUTATIVE (EUROFUNG)-RELATED"/>
    <property type="match status" value="1"/>
</dbReference>
<evidence type="ECO:0000256" key="7">
    <source>
        <dbReference type="ARBA" id="ARBA00023004"/>
    </source>
</evidence>
<evidence type="ECO:0000256" key="5">
    <source>
        <dbReference type="ARBA" id="ARBA00022723"/>
    </source>
</evidence>
<comment type="caution">
    <text evidence="10">The sequence shown here is derived from an EMBL/GenBank/DDBJ whole genome shotgun (WGS) entry which is preliminary data.</text>
</comment>
<proteinExistence type="inferred from homology"/>
<keyword evidence="8" id="KW-0503">Monooxygenase</keyword>
<dbReference type="InterPro" id="IPR050364">
    <property type="entry name" value="Cytochrome_P450_fung"/>
</dbReference>
<feature type="transmembrane region" description="Helical" evidence="9">
    <location>
        <begin position="7"/>
        <end position="28"/>
    </location>
</feature>
<dbReference type="PRINTS" id="PR00463">
    <property type="entry name" value="EP450I"/>
</dbReference>
<comment type="cofactor">
    <cofactor evidence="1">
        <name>heme</name>
        <dbReference type="ChEBI" id="CHEBI:30413"/>
    </cofactor>
</comment>
<evidence type="ECO:0000256" key="8">
    <source>
        <dbReference type="ARBA" id="ARBA00023033"/>
    </source>
</evidence>
<keyword evidence="9" id="KW-0472">Membrane</keyword>
<dbReference type="GO" id="GO:0004497">
    <property type="term" value="F:monooxygenase activity"/>
    <property type="evidence" value="ECO:0007669"/>
    <property type="project" value="UniProtKB-KW"/>
</dbReference>
<dbReference type="Pfam" id="PF00067">
    <property type="entry name" value="p450"/>
    <property type="match status" value="1"/>
</dbReference>
<dbReference type="InterPro" id="IPR001128">
    <property type="entry name" value="Cyt_P450"/>
</dbReference>
<evidence type="ECO:0000256" key="1">
    <source>
        <dbReference type="ARBA" id="ARBA00001971"/>
    </source>
</evidence>
<keyword evidence="9" id="KW-0812">Transmembrane</keyword>
<keyword evidence="7" id="KW-0408">Iron</keyword>
<comment type="pathway">
    <text evidence="2">Secondary metabolite biosynthesis.</text>
</comment>
<dbReference type="AlphaFoldDB" id="A0A409YHG9"/>
<dbReference type="CDD" id="cd11065">
    <property type="entry name" value="CYP64-like"/>
    <property type="match status" value="1"/>
</dbReference>
<dbReference type="GO" id="GO:0020037">
    <property type="term" value="F:heme binding"/>
    <property type="evidence" value="ECO:0007669"/>
    <property type="project" value="InterPro"/>
</dbReference>
<gene>
    <name evidence="10" type="ORF">CVT24_001997</name>
</gene>
<evidence type="ECO:0000256" key="4">
    <source>
        <dbReference type="ARBA" id="ARBA00022617"/>
    </source>
</evidence>
<dbReference type="OrthoDB" id="2789670at2759"/>
<sequence>MFCNCTTFTKVVALGIFLFAILSIYRFFKSNPSLPPGPKGLPFIGNALDMPTQKEWLKFAQWGEIFGDICSVTVLGQPLIILNSAQAAIDMLDKKSAIYSDRPVLQMGGELVGWKNTLVLLPYGDRFRRYRRLFYRLIGTHASVKRFHPSSELEARAFLRRLVVSPEQLANHVRYTAGANILRISHGYEVQPHCDPFVNIADEATEQFSLATAPGGFLVDLIPALRHLPCWFPGAGFQLTARNWSSTLQEMVDAPFNFVKEQMAAGTACVSFCSTLLESKVLNAEEEFDLKWCAASLYSGMVASCATIKEWTWTIASVPANDSVKTVSALYSFFLGIALHSDVLAKAQEEIDRVVGKERLPTFADRPHLPYINALVLEVLRWHTVTPTAVPHRAMQDDIHDGFFIPKGALVIPNVWKITHDPLIYSHPFEFNPARFLETDKKQPERDPRDFCFGFGRRSVEINLCQTFQANTSCIPGLAQARRFPWCFLRYTLTTSPLGSRLADSSIYITCATVLAVFDIKKAIENGTVVEPVHDYTQGTIRWVIHPSITYPITVSTIEFSHPKPFRCSILPRSQKALSLILSQPETS</sequence>
<evidence type="ECO:0000256" key="9">
    <source>
        <dbReference type="SAM" id="Phobius"/>
    </source>
</evidence>
<keyword evidence="5" id="KW-0479">Metal-binding</keyword>
<name>A0A409YHG9_9AGAR</name>
<keyword evidence="9" id="KW-1133">Transmembrane helix</keyword>